<comment type="caution">
    <text evidence="1">The sequence shown here is derived from an EMBL/GenBank/DDBJ whole genome shotgun (WGS) entry which is preliminary data.</text>
</comment>
<sequence>MGKYIGKREICKRLKTENHQLPKLNDMIYTKYEGTEWLDDRYIHITCQRGGDWLMITYKNEKKTDLYVGYDGHKYVDHYINGVLEGAPSPIQILEKLEAMERELFG</sequence>
<gene>
    <name evidence="1" type="ORF">DXD13_11340</name>
</gene>
<evidence type="ECO:0000313" key="1">
    <source>
        <dbReference type="EMBL" id="RGK41690.1"/>
    </source>
</evidence>
<evidence type="ECO:0000313" key="2">
    <source>
        <dbReference type="Proteomes" id="UP000261052"/>
    </source>
</evidence>
<proteinExistence type="predicted"/>
<accession>A0A3E4LW52</accession>
<dbReference type="EMBL" id="QSQP01000014">
    <property type="protein sequence ID" value="RGK41690.1"/>
    <property type="molecule type" value="Genomic_DNA"/>
</dbReference>
<dbReference type="RefSeq" id="WP_117686344.1">
    <property type="nucleotide sequence ID" value="NZ_QSQP01000014.1"/>
</dbReference>
<name>A0A3E4LW52_9FIRM</name>
<organism evidence="1 2">
    <name type="scientific">Agathobacter rectalis</name>
    <dbReference type="NCBI Taxonomy" id="39491"/>
    <lineage>
        <taxon>Bacteria</taxon>
        <taxon>Bacillati</taxon>
        <taxon>Bacillota</taxon>
        <taxon>Clostridia</taxon>
        <taxon>Lachnospirales</taxon>
        <taxon>Lachnospiraceae</taxon>
        <taxon>Agathobacter</taxon>
    </lineage>
</organism>
<dbReference type="Proteomes" id="UP000261052">
    <property type="component" value="Unassembled WGS sequence"/>
</dbReference>
<reference evidence="1 2" key="1">
    <citation type="submission" date="2018-08" db="EMBL/GenBank/DDBJ databases">
        <title>A genome reference for cultivated species of the human gut microbiota.</title>
        <authorList>
            <person name="Zou Y."/>
            <person name="Xue W."/>
            <person name="Luo G."/>
        </authorList>
    </citation>
    <scope>NUCLEOTIDE SEQUENCE [LARGE SCALE GENOMIC DNA]</scope>
    <source>
        <strain evidence="1 2">TF11-15AC</strain>
    </source>
</reference>
<protein>
    <submittedName>
        <fullName evidence="1">Uncharacterized protein</fullName>
    </submittedName>
</protein>
<dbReference type="AlphaFoldDB" id="A0A3E4LW52"/>